<sequence length="188" mass="22152">MSSETETNPLDITSVDPQLMSDLSEYRIGAIDYFVAIYSHHFDKRFKEVTHSLAEDEDKRKKFADMRANHLRQCEQYIEKRLDLELKQLFDDQLVVQKVKYISDNRVDVEFPDLQRAIQPVKQECVERLVKFEAMVTEVLDNKHKQLADVTEEVTQALHQYESNRRSLQKHVLTTINELESIEIPDLN</sequence>
<gene>
    <name evidence="1" type="ORF">ONB1V03_LOCUS13310</name>
</gene>
<evidence type="ECO:0000313" key="2">
    <source>
        <dbReference type="Proteomes" id="UP000728032"/>
    </source>
</evidence>
<dbReference type="EMBL" id="OC926357">
    <property type="protein sequence ID" value="CAD7656674.1"/>
    <property type="molecule type" value="Genomic_DNA"/>
</dbReference>
<accession>A0A7R9MAK6</accession>
<name>A0A7R9MAK6_9ACAR</name>
<keyword evidence="2" id="KW-1185">Reference proteome</keyword>
<dbReference type="EMBL" id="CAJPVJ010011532">
    <property type="protein sequence ID" value="CAG2173861.1"/>
    <property type="molecule type" value="Genomic_DNA"/>
</dbReference>
<protein>
    <submittedName>
        <fullName evidence="1">Uncharacterized protein</fullName>
    </submittedName>
</protein>
<evidence type="ECO:0000313" key="1">
    <source>
        <dbReference type="EMBL" id="CAD7656674.1"/>
    </source>
</evidence>
<proteinExistence type="predicted"/>
<organism evidence="1">
    <name type="scientific">Oppiella nova</name>
    <dbReference type="NCBI Taxonomy" id="334625"/>
    <lineage>
        <taxon>Eukaryota</taxon>
        <taxon>Metazoa</taxon>
        <taxon>Ecdysozoa</taxon>
        <taxon>Arthropoda</taxon>
        <taxon>Chelicerata</taxon>
        <taxon>Arachnida</taxon>
        <taxon>Acari</taxon>
        <taxon>Acariformes</taxon>
        <taxon>Sarcoptiformes</taxon>
        <taxon>Oribatida</taxon>
        <taxon>Brachypylina</taxon>
        <taxon>Oppioidea</taxon>
        <taxon>Oppiidae</taxon>
        <taxon>Oppiella</taxon>
    </lineage>
</organism>
<dbReference type="Proteomes" id="UP000728032">
    <property type="component" value="Unassembled WGS sequence"/>
</dbReference>
<reference evidence="1" key="1">
    <citation type="submission" date="2020-11" db="EMBL/GenBank/DDBJ databases">
        <authorList>
            <person name="Tran Van P."/>
        </authorList>
    </citation>
    <scope>NUCLEOTIDE SEQUENCE</scope>
</reference>
<dbReference type="AlphaFoldDB" id="A0A7R9MAK6"/>